<dbReference type="Pfam" id="PF06935">
    <property type="entry name" value="DUF1284"/>
    <property type="match status" value="1"/>
</dbReference>
<evidence type="ECO:0000313" key="1">
    <source>
        <dbReference type="EMBL" id="EMZ30398.1"/>
    </source>
</evidence>
<comment type="caution">
    <text evidence="1">The sequence shown here is derived from an EMBL/GenBank/DDBJ whole genome shotgun (WGS) entry which is preliminary data.</text>
</comment>
<evidence type="ECO:0000313" key="2">
    <source>
        <dbReference type="Proteomes" id="UP000012589"/>
    </source>
</evidence>
<proteinExistence type="predicted"/>
<dbReference type="InterPro" id="IPR009702">
    <property type="entry name" value="DUF1284"/>
</dbReference>
<accession>N2AVE9</accession>
<name>N2AVE9_9FIRM</name>
<keyword evidence="2" id="KW-1185">Reference proteome</keyword>
<dbReference type="PATRIC" id="fig|1235802.3.peg.1732"/>
<dbReference type="HOGENOM" id="CLU_129126_1_0_9"/>
<organism evidence="1 2">
    <name type="scientific">Eubacterium plexicaudatum ASF492</name>
    <dbReference type="NCBI Taxonomy" id="1235802"/>
    <lineage>
        <taxon>Bacteria</taxon>
        <taxon>Bacillati</taxon>
        <taxon>Bacillota</taxon>
        <taxon>Clostridia</taxon>
        <taxon>Eubacteriales</taxon>
        <taxon>Eubacteriaceae</taxon>
        <taxon>Eubacterium</taxon>
    </lineage>
</organism>
<reference evidence="1 2" key="1">
    <citation type="journal article" date="2014" name="Genome Announc.">
        <title>Draft genome sequences of the altered schaedler flora, a defined bacterial community from gnotobiotic mice.</title>
        <authorList>
            <person name="Wannemuehler M.J."/>
            <person name="Overstreet A.M."/>
            <person name="Ward D.V."/>
            <person name="Phillips G.J."/>
        </authorList>
    </citation>
    <scope>NUCLEOTIDE SEQUENCE [LARGE SCALE GENOMIC DNA]</scope>
    <source>
        <strain evidence="1 2">ASF492</strain>
    </source>
</reference>
<dbReference type="AlphaFoldDB" id="N2AVE9"/>
<dbReference type="EMBL" id="AQFT01000053">
    <property type="protein sequence ID" value="EMZ30398.1"/>
    <property type="molecule type" value="Genomic_DNA"/>
</dbReference>
<dbReference type="Proteomes" id="UP000012589">
    <property type="component" value="Unassembled WGS sequence"/>
</dbReference>
<dbReference type="STRING" id="1235802.C823_01631"/>
<dbReference type="OrthoDB" id="121064at2"/>
<gene>
    <name evidence="1" type="ORF">C823_01631</name>
</gene>
<dbReference type="eggNOG" id="COG3543">
    <property type="taxonomic scope" value="Bacteria"/>
</dbReference>
<evidence type="ECO:0008006" key="3">
    <source>
        <dbReference type="Google" id="ProtNLM"/>
    </source>
</evidence>
<sequence>MEYQYKLRPHHGLCISFFSVKKYNEKYKEYIKKIIAELENASIVCVTLQLDIFCEGCSSRLQDGSCSVADKVREYDQKILELCGWKEGMLLPYSEFKQAIHDNILSCRKCEIICGDCEWSEICYINERKNKKLICWINEQDKILSFHQEEGFVQKEFTDRDELRCFLLAVYGIYRIQ</sequence>
<protein>
    <recommendedName>
        <fullName evidence="3">DUF1284 domain-containing protein</fullName>
    </recommendedName>
</protein>